<dbReference type="CDD" id="cd02440">
    <property type="entry name" value="AdoMet_MTases"/>
    <property type="match status" value="1"/>
</dbReference>
<gene>
    <name evidence="3" type="ORF">GHK86_06480</name>
</gene>
<keyword evidence="4" id="KW-1185">Reference proteome</keyword>
<dbReference type="EMBL" id="WJHE01000279">
    <property type="protein sequence ID" value="MST32367.1"/>
    <property type="molecule type" value="Genomic_DNA"/>
</dbReference>
<keyword evidence="3" id="KW-0808">Transferase</keyword>
<protein>
    <submittedName>
        <fullName evidence="3">Methyltransferase domain-containing protein</fullName>
    </submittedName>
</protein>
<feature type="compositionally biased region" description="Basic and acidic residues" evidence="1">
    <location>
        <begin position="174"/>
        <end position="197"/>
    </location>
</feature>
<dbReference type="GO" id="GO:0008168">
    <property type="term" value="F:methyltransferase activity"/>
    <property type="evidence" value="ECO:0007669"/>
    <property type="project" value="UniProtKB-KW"/>
</dbReference>
<keyword evidence="3" id="KW-0489">Methyltransferase</keyword>
<dbReference type="Proteomes" id="UP000437736">
    <property type="component" value="Unassembled WGS sequence"/>
</dbReference>
<organism evidence="3 4">
    <name type="scientific">Acidiferrimicrobium australe</name>
    <dbReference type="NCBI Taxonomy" id="2664430"/>
    <lineage>
        <taxon>Bacteria</taxon>
        <taxon>Bacillati</taxon>
        <taxon>Actinomycetota</taxon>
        <taxon>Acidimicrobiia</taxon>
        <taxon>Acidimicrobiales</taxon>
        <taxon>Acidimicrobiaceae</taxon>
        <taxon>Acidiferrimicrobium</taxon>
    </lineage>
</organism>
<evidence type="ECO:0000259" key="2">
    <source>
        <dbReference type="Pfam" id="PF13649"/>
    </source>
</evidence>
<evidence type="ECO:0000256" key="1">
    <source>
        <dbReference type="SAM" id="MobiDB-lite"/>
    </source>
</evidence>
<dbReference type="InterPro" id="IPR041698">
    <property type="entry name" value="Methyltransf_25"/>
</dbReference>
<feature type="domain" description="Methyltransferase" evidence="2">
    <location>
        <begin position="54"/>
        <end position="151"/>
    </location>
</feature>
<dbReference type="GO" id="GO:0032259">
    <property type="term" value="P:methylation"/>
    <property type="evidence" value="ECO:0007669"/>
    <property type="project" value="UniProtKB-KW"/>
</dbReference>
<dbReference type="InterPro" id="IPR029063">
    <property type="entry name" value="SAM-dependent_MTases_sf"/>
</dbReference>
<dbReference type="Pfam" id="PF13649">
    <property type="entry name" value="Methyltransf_25"/>
    <property type="match status" value="1"/>
</dbReference>
<evidence type="ECO:0000313" key="3">
    <source>
        <dbReference type="EMBL" id="MST32367.1"/>
    </source>
</evidence>
<comment type="caution">
    <text evidence="3">The sequence shown here is derived from an EMBL/GenBank/DDBJ whole genome shotgun (WGS) entry which is preliminary data.</text>
</comment>
<dbReference type="SUPFAM" id="SSF53335">
    <property type="entry name" value="S-adenosyl-L-methionine-dependent methyltransferases"/>
    <property type="match status" value="1"/>
</dbReference>
<accession>A0ABW9QSS8</accession>
<name>A0ABW9QSS8_9ACTN</name>
<feature type="region of interest" description="Disordered" evidence="1">
    <location>
        <begin position="166"/>
        <end position="197"/>
    </location>
</feature>
<proteinExistence type="predicted"/>
<dbReference type="Gene3D" id="3.40.50.150">
    <property type="entry name" value="Vaccinia Virus protein VP39"/>
    <property type="match status" value="1"/>
</dbReference>
<reference evidence="3 4" key="1">
    <citation type="submission" date="2019-11" db="EMBL/GenBank/DDBJ databases">
        <title>Acidiferrimicrobium australis gen. nov., sp. nov., an acidophilic and obligately heterotrophic, member of the Actinobacteria that catalyses dissimilatory oxido- reduction of iron isolated from metal-rich acidic water in Chile.</title>
        <authorList>
            <person name="Gonzalez D."/>
            <person name="Huber K."/>
            <person name="Hedrich S."/>
            <person name="Rojas-Villalobos C."/>
            <person name="Quatrini R."/>
            <person name="Dinamarca M.A."/>
            <person name="Schwarz A."/>
            <person name="Canales C."/>
            <person name="Nancucheo I."/>
        </authorList>
    </citation>
    <scope>NUCLEOTIDE SEQUENCE [LARGE SCALE GENOMIC DNA]</scope>
    <source>
        <strain evidence="3 4">USS-CCA1</strain>
    </source>
</reference>
<sequence>MVESAEANAAIWKSDATVADWVAGADARERGRVRARELLAELLPFAEDERFTFVDLGAGTGAASRAVLAAYPSSSAILADYSPQMREEGQRSLADYAGRYRYVELDLATGRWPEELAGGLQAVITSLCVHHLPDARKAALFAEILARLEPGAWFFDYDPVAPDDPSVGEAWQRVQDRRDPEAASKRSHRSPEEQARWENHVRHISPLGPQLGYLRAAGFEAVDVYWKELDHVILGGRRPR</sequence>
<evidence type="ECO:0000313" key="4">
    <source>
        <dbReference type="Proteomes" id="UP000437736"/>
    </source>
</evidence>